<dbReference type="Pfam" id="PF00361">
    <property type="entry name" value="Proton_antipo_M"/>
    <property type="match status" value="1"/>
</dbReference>
<dbReference type="RefSeq" id="WP_152215960.1">
    <property type="nucleotide sequence ID" value="NZ_JBAQYD010000020.1"/>
</dbReference>
<comment type="subcellular location">
    <subcellularLocation>
        <location evidence="1">Cell membrane</location>
        <topology evidence="1">Multi-pass membrane protein</topology>
    </subcellularLocation>
    <subcellularLocation>
        <location evidence="7">Membrane</location>
        <topology evidence="7">Multi-pass membrane protein</topology>
    </subcellularLocation>
</comment>
<keyword evidence="4 8" id="KW-1133">Transmembrane helix</keyword>
<proteinExistence type="predicted"/>
<feature type="transmembrane region" description="Helical" evidence="8">
    <location>
        <begin position="411"/>
        <end position="432"/>
    </location>
</feature>
<feature type="transmembrane region" description="Helical" evidence="8">
    <location>
        <begin position="240"/>
        <end position="258"/>
    </location>
</feature>
<organism evidence="10 11">
    <name type="scientific">Parvibaculum sedimenti</name>
    <dbReference type="NCBI Taxonomy" id="2608632"/>
    <lineage>
        <taxon>Bacteria</taxon>
        <taxon>Pseudomonadati</taxon>
        <taxon>Pseudomonadota</taxon>
        <taxon>Alphaproteobacteria</taxon>
        <taxon>Hyphomicrobiales</taxon>
        <taxon>Parvibaculaceae</taxon>
        <taxon>Parvibaculum</taxon>
    </lineage>
</organism>
<feature type="transmembrane region" description="Helical" evidence="8">
    <location>
        <begin position="327"/>
        <end position="351"/>
    </location>
</feature>
<evidence type="ECO:0000256" key="6">
    <source>
        <dbReference type="ARBA" id="ARBA00023136"/>
    </source>
</evidence>
<keyword evidence="5" id="KW-0560">Oxidoreductase</keyword>
<feature type="transmembrane region" description="Helical" evidence="8">
    <location>
        <begin position="141"/>
        <end position="164"/>
    </location>
</feature>
<dbReference type="Proteomes" id="UP000468901">
    <property type="component" value="Unassembled WGS sequence"/>
</dbReference>
<gene>
    <name evidence="10" type="ORF">F2P47_08655</name>
</gene>
<evidence type="ECO:0000256" key="2">
    <source>
        <dbReference type="ARBA" id="ARBA00022475"/>
    </source>
</evidence>
<accession>A0A6N6VMU9</accession>
<feature type="transmembrane region" description="Helical" evidence="8">
    <location>
        <begin position="371"/>
        <end position="390"/>
    </location>
</feature>
<dbReference type="InterPro" id="IPR003918">
    <property type="entry name" value="NADH_UbQ_OxRdtase"/>
</dbReference>
<feature type="transmembrane region" description="Helical" evidence="8">
    <location>
        <begin position="296"/>
        <end position="315"/>
    </location>
</feature>
<dbReference type="InterPro" id="IPR001750">
    <property type="entry name" value="ND/Mrp_TM"/>
</dbReference>
<dbReference type="EMBL" id="WESC01000007">
    <property type="protein sequence ID" value="KAB7740074.1"/>
    <property type="molecule type" value="Genomic_DNA"/>
</dbReference>
<evidence type="ECO:0000259" key="9">
    <source>
        <dbReference type="Pfam" id="PF00361"/>
    </source>
</evidence>
<feature type="transmembrane region" description="Helical" evidence="8">
    <location>
        <begin position="265"/>
        <end position="284"/>
    </location>
</feature>
<dbReference type="InterPro" id="IPR052175">
    <property type="entry name" value="ComplexI-like_HydComp"/>
</dbReference>
<dbReference type="NCBIfam" id="NF009310">
    <property type="entry name" value="PRK12668.1"/>
    <property type="match status" value="1"/>
</dbReference>
<feature type="transmembrane region" description="Helical" evidence="8">
    <location>
        <begin position="6"/>
        <end position="22"/>
    </location>
</feature>
<evidence type="ECO:0000256" key="8">
    <source>
        <dbReference type="SAM" id="Phobius"/>
    </source>
</evidence>
<keyword evidence="6 8" id="KW-0472">Membrane</keyword>
<feature type="transmembrane region" description="Helical" evidence="8">
    <location>
        <begin position="29"/>
        <end position="47"/>
    </location>
</feature>
<sequence>MPEILSPAFVYVAGAFAALIPWRIPRAVILLAIPLVALASFVSLPYANYDLLNIFDLQLGFLRLDALSFVFALVFSLAAFLSLLFAFHLRDRLEQAASLIYAGAAIGAVFAADLLTLFIFWEGTALASVFLIWARRTEGAWYTGLRYLAIQIGSGLLLLAGLILRYHDTGSIAFEHMELDSLGTWLIFLSFGIKCAFPLLHNWLQDTYPAATLTGSVTLSAFTTKLAVYALARGFAGTESLIYIGAVMTIFPVFFAAIENNLRRVLAYSINNQIGFMVVGIGIGTPLALDGTVAHAFAHVIYKGLLFMSVGAVMYRTGTAKASELGGLWKSMPLTMAFCVVGAMSISAFPLFSGFVSKSLILSASADTGHFVVWLTLLVASVGVLEHSGIKIPYSMFFGHDRGLKVKEAPLHMLIAMGLAAALCVGIGIWPQPLYGLLPYPVDFHPYTTDHVVTQLQLLFFAALAFAMLIRYGLYPVELRSINLDFDWFYRRLLSGMMIVVADQVRTAWRGLVRSVDYRLDRLLVAVYRTHGPEGILARTSQTGAMVFWIAVLLGITLALTYL</sequence>
<feature type="transmembrane region" description="Helical" evidence="8">
    <location>
        <begin position="452"/>
        <end position="474"/>
    </location>
</feature>
<dbReference type="PRINTS" id="PR01437">
    <property type="entry name" value="NUOXDRDTASE4"/>
</dbReference>
<dbReference type="GO" id="GO:0008137">
    <property type="term" value="F:NADH dehydrogenase (ubiquinone) activity"/>
    <property type="evidence" value="ECO:0007669"/>
    <property type="project" value="InterPro"/>
</dbReference>
<feature type="transmembrane region" description="Helical" evidence="8">
    <location>
        <begin position="67"/>
        <end position="87"/>
    </location>
</feature>
<evidence type="ECO:0000256" key="5">
    <source>
        <dbReference type="ARBA" id="ARBA00023002"/>
    </source>
</evidence>
<evidence type="ECO:0000256" key="7">
    <source>
        <dbReference type="RuleBase" id="RU000320"/>
    </source>
</evidence>
<dbReference type="GO" id="GO:0042773">
    <property type="term" value="P:ATP synthesis coupled electron transport"/>
    <property type="evidence" value="ECO:0007669"/>
    <property type="project" value="InterPro"/>
</dbReference>
<evidence type="ECO:0000256" key="4">
    <source>
        <dbReference type="ARBA" id="ARBA00022989"/>
    </source>
</evidence>
<dbReference type="AlphaFoldDB" id="A0A6N6VMU9"/>
<evidence type="ECO:0000313" key="10">
    <source>
        <dbReference type="EMBL" id="KAB7740074.1"/>
    </source>
</evidence>
<feature type="transmembrane region" description="Helical" evidence="8">
    <location>
        <begin position="185"/>
        <end position="204"/>
    </location>
</feature>
<reference evidence="10 11" key="1">
    <citation type="submission" date="2019-09" db="EMBL/GenBank/DDBJ databases">
        <title>Parvibaculum sedimenti sp. nov., isolated from sediment.</title>
        <authorList>
            <person name="Wang Y."/>
        </authorList>
    </citation>
    <scope>NUCLEOTIDE SEQUENCE [LARGE SCALE GENOMIC DNA]</scope>
    <source>
        <strain evidence="10 11">HXT-9</strain>
    </source>
</reference>
<feature type="transmembrane region" description="Helical" evidence="8">
    <location>
        <begin position="99"/>
        <end position="121"/>
    </location>
</feature>
<comment type="caution">
    <text evidence="10">The sequence shown here is derived from an EMBL/GenBank/DDBJ whole genome shotgun (WGS) entry which is preliminary data.</text>
</comment>
<dbReference type="GO" id="GO:0005886">
    <property type="term" value="C:plasma membrane"/>
    <property type="evidence" value="ECO:0007669"/>
    <property type="project" value="UniProtKB-SubCell"/>
</dbReference>
<keyword evidence="2" id="KW-1003">Cell membrane</keyword>
<keyword evidence="3 7" id="KW-0812">Transmembrane</keyword>
<evidence type="ECO:0000256" key="1">
    <source>
        <dbReference type="ARBA" id="ARBA00004651"/>
    </source>
</evidence>
<dbReference type="PANTHER" id="PTHR42682:SF4">
    <property type="entry name" value="NADH-UBIQUINONE_PLASTOQUINONE"/>
    <property type="match status" value="1"/>
</dbReference>
<keyword evidence="11" id="KW-1185">Reference proteome</keyword>
<dbReference type="GO" id="GO:0016491">
    <property type="term" value="F:oxidoreductase activity"/>
    <property type="evidence" value="ECO:0007669"/>
    <property type="project" value="UniProtKB-KW"/>
</dbReference>
<evidence type="ECO:0000256" key="3">
    <source>
        <dbReference type="ARBA" id="ARBA00022692"/>
    </source>
</evidence>
<name>A0A6N6VMU9_9HYPH</name>
<dbReference type="PANTHER" id="PTHR42682">
    <property type="entry name" value="HYDROGENASE-4 COMPONENT F"/>
    <property type="match status" value="1"/>
</dbReference>
<protein>
    <submittedName>
        <fullName evidence="10">Na(+)/H(+) antiporter subunit D</fullName>
    </submittedName>
</protein>
<feature type="transmembrane region" description="Helical" evidence="8">
    <location>
        <begin position="545"/>
        <end position="562"/>
    </location>
</feature>
<feature type="domain" description="NADH:quinone oxidoreductase/Mrp antiporter transmembrane" evidence="9">
    <location>
        <begin position="111"/>
        <end position="381"/>
    </location>
</feature>
<evidence type="ECO:0000313" key="11">
    <source>
        <dbReference type="Proteomes" id="UP000468901"/>
    </source>
</evidence>